<organism evidence="2 3">
    <name type="scientific">Chitinilyticum piscinae</name>
    <dbReference type="NCBI Taxonomy" id="2866724"/>
    <lineage>
        <taxon>Bacteria</taxon>
        <taxon>Pseudomonadati</taxon>
        <taxon>Pseudomonadota</taxon>
        <taxon>Betaproteobacteria</taxon>
        <taxon>Neisseriales</taxon>
        <taxon>Chitinibacteraceae</taxon>
        <taxon>Chitinilyticum</taxon>
    </lineage>
</organism>
<evidence type="ECO:0000256" key="1">
    <source>
        <dbReference type="SAM" id="Phobius"/>
    </source>
</evidence>
<evidence type="ECO:0000313" key="3">
    <source>
        <dbReference type="Proteomes" id="UP000604481"/>
    </source>
</evidence>
<feature type="transmembrane region" description="Helical" evidence="1">
    <location>
        <begin position="142"/>
        <end position="166"/>
    </location>
</feature>
<feature type="transmembrane region" description="Helical" evidence="1">
    <location>
        <begin position="9"/>
        <end position="28"/>
    </location>
</feature>
<keyword evidence="1" id="KW-1133">Transmembrane helix</keyword>
<comment type="caution">
    <text evidence="2">The sequence shown here is derived from an EMBL/GenBank/DDBJ whole genome shotgun (WGS) entry which is preliminary data.</text>
</comment>
<dbReference type="Proteomes" id="UP000604481">
    <property type="component" value="Unassembled WGS sequence"/>
</dbReference>
<reference evidence="2 3" key="1">
    <citation type="submission" date="2020-10" db="EMBL/GenBank/DDBJ databases">
        <title>The genome sequence of Chitinilyticum litopenaei 4Y14.</title>
        <authorList>
            <person name="Liu Y."/>
        </authorList>
    </citation>
    <scope>NUCLEOTIDE SEQUENCE [LARGE SCALE GENOMIC DNA]</scope>
    <source>
        <strain evidence="2 3">4Y14</strain>
    </source>
</reference>
<gene>
    <name evidence="2" type="ORF">INR99_13855</name>
</gene>
<dbReference type="EMBL" id="JADFUA010000009">
    <property type="protein sequence ID" value="MBE9610420.1"/>
    <property type="molecule type" value="Genomic_DNA"/>
</dbReference>
<protein>
    <submittedName>
        <fullName evidence="2">Uncharacterized protein</fullName>
    </submittedName>
</protein>
<sequence length="178" mass="18852">MNFHDLSRLIVRLSGAFIMTTALAWWPSYIQAALGLLPHAPLAFVGNALLPVALPLLIGLGLFLFPSVISQRGLPAAGDGQSLPPNWPAILERILLGLLGIYLLSRAMSDLVFGLIKRGAILNYFAEQAPGLPLPIEMASELYGNLVASAVELLVGLALILGAGGLQRVLARVRSSGH</sequence>
<proteinExistence type="predicted"/>
<keyword evidence="1" id="KW-0812">Transmembrane</keyword>
<dbReference type="AlphaFoldDB" id="A0A8J7FJB4"/>
<evidence type="ECO:0000313" key="2">
    <source>
        <dbReference type="EMBL" id="MBE9610420.1"/>
    </source>
</evidence>
<name>A0A8J7FJB4_9NEIS</name>
<keyword evidence="3" id="KW-1185">Reference proteome</keyword>
<dbReference type="RefSeq" id="WP_194116966.1">
    <property type="nucleotide sequence ID" value="NZ_JADFUA010000009.1"/>
</dbReference>
<keyword evidence="1" id="KW-0472">Membrane</keyword>
<feature type="transmembrane region" description="Helical" evidence="1">
    <location>
        <begin position="90"/>
        <end position="108"/>
    </location>
</feature>
<feature type="transmembrane region" description="Helical" evidence="1">
    <location>
        <begin position="48"/>
        <end position="69"/>
    </location>
</feature>
<accession>A0A8J7FJB4</accession>